<name>A0A848HBJ6_9BURK</name>
<reference evidence="1 2" key="1">
    <citation type="submission" date="2020-04" db="EMBL/GenBank/DDBJ databases">
        <title>Ramlibacter sp. G-1-2-2 isolated from soil.</title>
        <authorList>
            <person name="Dahal R.H."/>
        </authorList>
    </citation>
    <scope>NUCLEOTIDE SEQUENCE [LARGE SCALE GENOMIC DNA]</scope>
    <source>
        <strain evidence="1 2">G-1-2-2</strain>
    </source>
</reference>
<proteinExistence type="predicted"/>
<sequence length="232" mass="26120">MIVSIHQPGYFPWLGLLHKIAGSDTLVVMDEVQLSDSLYQHRNLFLTAQGEAKYLSIPFVRKGYLQRRFRDIELADPAWARKHRDFLQANYRRHPAYGEVMPKVEAFLAMPHATLFDVVFASMRLALEWLEIPTRLVLQSSLDYDRAAKRGELVVALAQAAGASCYLSGTGAQAYQDESAFGSMALRYDRFVHPEYPQKNAATFVPGLSCLDLLFNVGCERARSFLGVEEAA</sequence>
<dbReference type="RefSeq" id="WP_169421121.1">
    <property type="nucleotide sequence ID" value="NZ_JABBFX010000002.1"/>
</dbReference>
<dbReference type="EMBL" id="JABBFX010000002">
    <property type="protein sequence ID" value="NML46879.1"/>
    <property type="molecule type" value="Genomic_DNA"/>
</dbReference>
<dbReference type="InterPro" id="IPR014985">
    <property type="entry name" value="WbqC"/>
</dbReference>
<dbReference type="AlphaFoldDB" id="A0A848HBJ6"/>
<dbReference type="Pfam" id="PF08889">
    <property type="entry name" value="WbqC"/>
    <property type="match status" value="1"/>
</dbReference>
<evidence type="ECO:0000313" key="2">
    <source>
        <dbReference type="Proteomes" id="UP000541185"/>
    </source>
</evidence>
<comment type="caution">
    <text evidence="1">The sequence shown here is derived from an EMBL/GenBank/DDBJ whole genome shotgun (WGS) entry which is preliminary data.</text>
</comment>
<accession>A0A848HBJ6</accession>
<organism evidence="1 2">
    <name type="scientific">Ramlibacter agri</name>
    <dbReference type="NCBI Taxonomy" id="2728837"/>
    <lineage>
        <taxon>Bacteria</taxon>
        <taxon>Pseudomonadati</taxon>
        <taxon>Pseudomonadota</taxon>
        <taxon>Betaproteobacteria</taxon>
        <taxon>Burkholderiales</taxon>
        <taxon>Comamonadaceae</taxon>
        <taxon>Ramlibacter</taxon>
    </lineage>
</organism>
<evidence type="ECO:0000313" key="1">
    <source>
        <dbReference type="EMBL" id="NML46879.1"/>
    </source>
</evidence>
<gene>
    <name evidence="1" type="ORF">HHL11_24250</name>
</gene>
<keyword evidence="2" id="KW-1185">Reference proteome</keyword>
<protein>
    <submittedName>
        <fullName evidence="1">WbqC family protein</fullName>
    </submittedName>
</protein>
<dbReference type="Proteomes" id="UP000541185">
    <property type="component" value="Unassembled WGS sequence"/>
</dbReference>